<organism evidence="9 10">
    <name type="scientific">Paenibacillus glycinis</name>
    <dbReference type="NCBI Taxonomy" id="2697035"/>
    <lineage>
        <taxon>Bacteria</taxon>
        <taxon>Bacillati</taxon>
        <taxon>Bacillota</taxon>
        <taxon>Bacilli</taxon>
        <taxon>Bacillales</taxon>
        <taxon>Paenibacillaceae</taxon>
        <taxon>Paenibacillus</taxon>
    </lineage>
</organism>
<dbReference type="InterPro" id="IPR003856">
    <property type="entry name" value="LPS_length_determ_N"/>
</dbReference>
<feature type="transmembrane region" description="Helical" evidence="7">
    <location>
        <begin position="171"/>
        <end position="191"/>
    </location>
</feature>
<dbReference type="InterPro" id="IPR050445">
    <property type="entry name" value="Bact_polysacc_biosynth/exp"/>
</dbReference>
<keyword evidence="5 7" id="KW-1133">Transmembrane helix</keyword>
<dbReference type="PANTHER" id="PTHR32309">
    <property type="entry name" value="TYROSINE-PROTEIN KINASE"/>
    <property type="match status" value="1"/>
</dbReference>
<evidence type="ECO:0000256" key="1">
    <source>
        <dbReference type="ARBA" id="ARBA00004651"/>
    </source>
</evidence>
<sequence length="206" mass="22629">MDIDYLIKAISRHIIAVIIILVVCVGGGFLINTFSAPQYRATATLVANMGTVGATSDNKYNDYLASQLLTKTYEDTIQSHQIAEEAKKMLSTSLTASQLLQKIQVRTDPGTLVVLLYVTDDNPKDAVAIANAFATSFVNKSKEIVHNSNVTVLDLANFEETAVPVSPKKKFNLAISLFIGLFLSLSVSLYLEKKRERKKEKSRLSA</sequence>
<dbReference type="Pfam" id="PF02706">
    <property type="entry name" value="Wzz"/>
    <property type="match status" value="1"/>
</dbReference>
<protein>
    <recommendedName>
        <fullName evidence="8">Polysaccharide chain length determinant N-terminal domain-containing protein</fullName>
    </recommendedName>
</protein>
<comment type="similarity">
    <text evidence="2">Belongs to the CpsC/CapA family.</text>
</comment>
<accession>A0ABW9XNJ9</accession>
<reference evidence="9 10" key="1">
    <citation type="submission" date="2020-01" db="EMBL/GenBank/DDBJ databases">
        <title>Paenibacillus soybeanensis sp. nov. isolated from the nodules of soybean (Glycine max(L.) Merr).</title>
        <authorList>
            <person name="Wang H."/>
        </authorList>
    </citation>
    <scope>NUCLEOTIDE SEQUENCE [LARGE SCALE GENOMIC DNA]</scope>
    <source>
        <strain evidence="9 10">T1</strain>
    </source>
</reference>
<dbReference type="RefSeq" id="WP_161743015.1">
    <property type="nucleotide sequence ID" value="NZ_JAAAMV010000005.1"/>
</dbReference>
<proteinExistence type="inferred from homology"/>
<keyword evidence="6 7" id="KW-0472">Membrane</keyword>
<evidence type="ECO:0000256" key="5">
    <source>
        <dbReference type="ARBA" id="ARBA00022989"/>
    </source>
</evidence>
<evidence type="ECO:0000256" key="3">
    <source>
        <dbReference type="ARBA" id="ARBA00022475"/>
    </source>
</evidence>
<evidence type="ECO:0000256" key="4">
    <source>
        <dbReference type="ARBA" id="ARBA00022692"/>
    </source>
</evidence>
<evidence type="ECO:0000256" key="6">
    <source>
        <dbReference type="ARBA" id="ARBA00023136"/>
    </source>
</evidence>
<dbReference type="Proteomes" id="UP000665561">
    <property type="component" value="Unassembled WGS sequence"/>
</dbReference>
<feature type="transmembrane region" description="Helical" evidence="7">
    <location>
        <begin position="12"/>
        <end position="31"/>
    </location>
</feature>
<evidence type="ECO:0000313" key="10">
    <source>
        <dbReference type="Proteomes" id="UP000665561"/>
    </source>
</evidence>
<feature type="domain" description="Polysaccharide chain length determinant N-terminal" evidence="8">
    <location>
        <begin position="1"/>
        <end position="87"/>
    </location>
</feature>
<dbReference type="PANTHER" id="PTHR32309:SF31">
    <property type="entry name" value="CAPSULAR EXOPOLYSACCHARIDE FAMILY"/>
    <property type="match status" value="1"/>
</dbReference>
<keyword evidence="3" id="KW-1003">Cell membrane</keyword>
<gene>
    <name evidence="9" type="ORF">GT019_10020</name>
</gene>
<keyword evidence="10" id="KW-1185">Reference proteome</keyword>
<evidence type="ECO:0000256" key="7">
    <source>
        <dbReference type="SAM" id="Phobius"/>
    </source>
</evidence>
<evidence type="ECO:0000256" key="2">
    <source>
        <dbReference type="ARBA" id="ARBA00006683"/>
    </source>
</evidence>
<evidence type="ECO:0000313" key="9">
    <source>
        <dbReference type="EMBL" id="NBD24211.1"/>
    </source>
</evidence>
<keyword evidence="4 7" id="KW-0812">Transmembrane</keyword>
<dbReference type="EMBL" id="JAAAMV010000005">
    <property type="protein sequence ID" value="NBD24211.1"/>
    <property type="molecule type" value="Genomic_DNA"/>
</dbReference>
<evidence type="ECO:0000259" key="8">
    <source>
        <dbReference type="Pfam" id="PF02706"/>
    </source>
</evidence>
<comment type="caution">
    <text evidence="9">The sequence shown here is derived from an EMBL/GenBank/DDBJ whole genome shotgun (WGS) entry which is preliminary data.</text>
</comment>
<comment type="subcellular location">
    <subcellularLocation>
        <location evidence="1">Cell membrane</location>
        <topology evidence="1">Multi-pass membrane protein</topology>
    </subcellularLocation>
</comment>
<name>A0ABW9XNJ9_9BACL</name>